<dbReference type="AlphaFoldDB" id="A0A109IL56"/>
<accession>A0A109IL56</accession>
<feature type="region of interest" description="Disordered" evidence="1">
    <location>
        <begin position="1"/>
        <end position="72"/>
    </location>
</feature>
<feature type="region of interest" description="Disordered" evidence="1">
    <location>
        <begin position="253"/>
        <end position="358"/>
    </location>
</feature>
<protein>
    <submittedName>
        <fullName evidence="2">Uncharacterized protein</fullName>
    </submittedName>
</protein>
<feature type="compositionally biased region" description="Polar residues" evidence="1">
    <location>
        <begin position="37"/>
        <end position="68"/>
    </location>
</feature>
<feature type="compositionally biased region" description="Low complexity" evidence="1">
    <location>
        <begin position="99"/>
        <end position="118"/>
    </location>
</feature>
<dbReference type="OrthoDB" id="9953183at2"/>
<feature type="compositionally biased region" description="Basic and acidic residues" evidence="1">
    <location>
        <begin position="258"/>
        <end position="276"/>
    </location>
</feature>
<evidence type="ECO:0000256" key="1">
    <source>
        <dbReference type="SAM" id="MobiDB-lite"/>
    </source>
</evidence>
<feature type="compositionally biased region" description="Low complexity" evidence="1">
    <location>
        <begin position="315"/>
        <end position="326"/>
    </location>
</feature>
<dbReference type="Proteomes" id="UP000198226">
    <property type="component" value="Chromosome I"/>
</dbReference>
<feature type="compositionally biased region" description="Gly residues" evidence="1">
    <location>
        <begin position="344"/>
        <end position="358"/>
    </location>
</feature>
<evidence type="ECO:0000313" key="2">
    <source>
        <dbReference type="EMBL" id="SCG38473.1"/>
    </source>
</evidence>
<sequence length="358" mass="37420">MSSPHQRPWGGTGSPTGSEGNSIHYPPTENEYGEVSYTPSNYSQTSYGPVSYTPSNYSQDAPSGSSVASGYGQYGAADYQDLVVQPYGAADHQTDVVQPHGSSNSSGRSSPGPGDSISIHWSEQETSEHSFDGQNRLMTWAQQAGQWIYENDEKIVNFVSLVASPGVQGSAGLRGNAVANSVGLALAAGPGMYVVGKEVINSLRSGQQGDLVRAAYGAVAAAGALTWGVGYAPGQDVTSGNSGAIVHGVGSGLMVTRGPREQPRRSHQDTESRGEIADTASSHRRSGTTSRDQTSRNHTSRGHTSRDHTSRGHTSRTTGRDSGSSHEPASRRNGTDRTRDQNRRGGGGNSGGGGNVVR</sequence>
<dbReference type="EMBL" id="LT607752">
    <property type="protein sequence ID" value="SCG38473.1"/>
    <property type="molecule type" value="Genomic_DNA"/>
</dbReference>
<keyword evidence="3" id="KW-1185">Reference proteome</keyword>
<reference evidence="3" key="1">
    <citation type="submission" date="2016-06" db="EMBL/GenBank/DDBJ databases">
        <authorList>
            <person name="Varghese N."/>
            <person name="Submissions Spin"/>
        </authorList>
    </citation>
    <scope>NUCLEOTIDE SEQUENCE [LARGE SCALE GENOMIC DNA]</scope>
    <source>
        <strain evidence="3">DSM 44983</strain>
    </source>
</reference>
<feature type="region of interest" description="Disordered" evidence="1">
    <location>
        <begin position="94"/>
        <end position="130"/>
    </location>
</feature>
<organism evidence="2 3">
    <name type="scientific">Micromonospora rifamycinica</name>
    <dbReference type="NCBI Taxonomy" id="291594"/>
    <lineage>
        <taxon>Bacteria</taxon>
        <taxon>Bacillati</taxon>
        <taxon>Actinomycetota</taxon>
        <taxon>Actinomycetes</taxon>
        <taxon>Micromonosporales</taxon>
        <taxon>Micromonosporaceae</taxon>
        <taxon>Micromonospora</taxon>
    </lineage>
</organism>
<evidence type="ECO:0000313" key="3">
    <source>
        <dbReference type="Proteomes" id="UP000198226"/>
    </source>
</evidence>
<dbReference type="RefSeq" id="WP_067306862.1">
    <property type="nucleotide sequence ID" value="NZ_LRMV01000046.1"/>
</dbReference>
<proteinExistence type="predicted"/>
<name>A0A109IL56_9ACTN</name>
<feature type="compositionally biased region" description="Basic and acidic residues" evidence="1">
    <location>
        <begin position="328"/>
        <end position="343"/>
    </location>
</feature>
<gene>
    <name evidence="2" type="ORF">GA0070623_0444</name>
</gene>